<dbReference type="OrthoDB" id="9808135at2"/>
<dbReference type="AlphaFoldDB" id="A0A1H8GP50"/>
<organism evidence="8 9">
    <name type="scientific">Gemmobacter aquatilis</name>
    <dbReference type="NCBI Taxonomy" id="933059"/>
    <lineage>
        <taxon>Bacteria</taxon>
        <taxon>Pseudomonadati</taxon>
        <taxon>Pseudomonadota</taxon>
        <taxon>Alphaproteobacteria</taxon>
        <taxon>Rhodobacterales</taxon>
        <taxon>Paracoccaceae</taxon>
        <taxon>Gemmobacter</taxon>
    </lineage>
</organism>
<dbReference type="Proteomes" id="UP000198761">
    <property type="component" value="Unassembled WGS sequence"/>
</dbReference>
<comment type="subcellular location">
    <subcellularLocation>
        <location evidence="1">Cell inner membrane</location>
        <topology evidence="1">Multi-pass membrane protein</topology>
    </subcellularLocation>
</comment>
<keyword evidence="9" id="KW-1185">Reference proteome</keyword>
<feature type="transmembrane region" description="Helical" evidence="7">
    <location>
        <begin position="96"/>
        <end position="120"/>
    </location>
</feature>
<evidence type="ECO:0000256" key="1">
    <source>
        <dbReference type="ARBA" id="ARBA00004429"/>
    </source>
</evidence>
<dbReference type="EMBL" id="FOCE01000005">
    <property type="protein sequence ID" value="SEN45585.1"/>
    <property type="molecule type" value="Genomic_DNA"/>
</dbReference>
<sequence>MYRVSSFIPQFAYALLLGAALATLWVNLAPATYYDAMEWRLVTLHLPGWLLDSNTRVTLISLTSDLLMALFFFLLGKELWEAHRFERGALHGARAALPLLATLGALAGGVAVWLLTAALIVRAEEAGFGTGWPVPLGGDVVLCYIIGRRVFGPASPALHLLLLISIGANLAGLLALGLAFPAQPLRLVWLILPLVASLGVWLLCGRHARAGRERDRQRALHLWPYLLAGALSWIGVAASGLPGALGLLPVIPAIPHADRSFGLFAEAEELLHDPLNRIAHLLVRPILLTLFLFGLTRGGVDLGAFAPTTLVTLAAFWIGKPMGLIAATLLATRRLRLPLPEGVSLADMARIAGLMGIGFTVPLVALDSALPGGAMAEAARLGLLVSLLATALVLLRRPR</sequence>
<dbReference type="Gene3D" id="1.20.1530.10">
    <property type="entry name" value="Na+/H+ antiporter like domain"/>
    <property type="match status" value="1"/>
</dbReference>
<accession>A0A1H8GP50</accession>
<feature type="transmembrane region" description="Helical" evidence="7">
    <location>
        <begin position="186"/>
        <end position="204"/>
    </location>
</feature>
<evidence type="ECO:0000256" key="4">
    <source>
        <dbReference type="ARBA" id="ARBA00022692"/>
    </source>
</evidence>
<feature type="transmembrane region" description="Helical" evidence="7">
    <location>
        <begin position="343"/>
        <end position="366"/>
    </location>
</feature>
<gene>
    <name evidence="8" type="ORF">SAMN04488103_105121</name>
</gene>
<keyword evidence="5 7" id="KW-1133">Transmembrane helix</keyword>
<dbReference type="GO" id="GO:0005886">
    <property type="term" value="C:plasma membrane"/>
    <property type="evidence" value="ECO:0007669"/>
    <property type="project" value="UniProtKB-SubCell"/>
</dbReference>
<evidence type="ECO:0000256" key="5">
    <source>
        <dbReference type="ARBA" id="ARBA00022989"/>
    </source>
</evidence>
<feature type="transmembrane region" description="Helical" evidence="7">
    <location>
        <begin position="126"/>
        <end position="146"/>
    </location>
</feature>
<name>A0A1H8GP50_9RHOB</name>
<dbReference type="PANTHER" id="PTHR30341">
    <property type="entry name" value="SODIUM ION/PROTON ANTIPORTER NHAA-RELATED"/>
    <property type="match status" value="1"/>
</dbReference>
<dbReference type="Pfam" id="PF06965">
    <property type="entry name" value="Na_H_antiport_1"/>
    <property type="match status" value="1"/>
</dbReference>
<dbReference type="InterPro" id="IPR004670">
    <property type="entry name" value="NhaA"/>
</dbReference>
<dbReference type="InterPro" id="IPR023171">
    <property type="entry name" value="Na/H_antiporter_dom_sf"/>
</dbReference>
<feature type="transmembrane region" description="Helical" evidence="7">
    <location>
        <begin position="158"/>
        <end position="180"/>
    </location>
</feature>
<reference evidence="8 9" key="1">
    <citation type="submission" date="2016-10" db="EMBL/GenBank/DDBJ databases">
        <authorList>
            <person name="de Groot N.N."/>
        </authorList>
    </citation>
    <scope>NUCLEOTIDE SEQUENCE [LARGE SCALE GENOMIC DNA]</scope>
    <source>
        <strain evidence="8 9">DSM 3857</strain>
    </source>
</reference>
<feature type="transmembrane region" description="Helical" evidence="7">
    <location>
        <begin position="225"/>
        <end position="251"/>
    </location>
</feature>
<feature type="transmembrane region" description="Helical" evidence="7">
    <location>
        <begin position="55"/>
        <end position="75"/>
    </location>
</feature>
<dbReference type="STRING" id="933059.SAMN04488103_105121"/>
<evidence type="ECO:0000256" key="6">
    <source>
        <dbReference type="ARBA" id="ARBA00023136"/>
    </source>
</evidence>
<evidence type="ECO:0000256" key="7">
    <source>
        <dbReference type="SAM" id="Phobius"/>
    </source>
</evidence>
<keyword evidence="4 7" id="KW-0812">Transmembrane</keyword>
<dbReference type="GO" id="GO:0015385">
    <property type="term" value="F:sodium:proton antiporter activity"/>
    <property type="evidence" value="ECO:0007669"/>
    <property type="project" value="TreeGrafter"/>
</dbReference>
<dbReference type="PANTHER" id="PTHR30341:SF0">
    <property type="entry name" value="NA(+)_H(+) ANTIPORTER NHAA"/>
    <property type="match status" value="1"/>
</dbReference>
<keyword evidence="6 7" id="KW-0472">Membrane</keyword>
<proteinExistence type="predicted"/>
<evidence type="ECO:0000256" key="2">
    <source>
        <dbReference type="ARBA" id="ARBA00015550"/>
    </source>
</evidence>
<feature type="transmembrane region" description="Helical" evidence="7">
    <location>
        <begin position="310"/>
        <end position="331"/>
    </location>
</feature>
<evidence type="ECO:0000313" key="8">
    <source>
        <dbReference type="EMBL" id="SEN45585.1"/>
    </source>
</evidence>
<evidence type="ECO:0000313" key="9">
    <source>
        <dbReference type="Proteomes" id="UP000198761"/>
    </source>
</evidence>
<dbReference type="GO" id="GO:0006885">
    <property type="term" value="P:regulation of pH"/>
    <property type="evidence" value="ECO:0007669"/>
    <property type="project" value="InterPro"/>
</dbReference>
<dbReference type="RefSeq" id="WP_091301121.1">
    <property type="nucleotide sequence ID" value="NZ_FOCE01000005.1"/>
</dbReference>
<feature type="transmembrane region" description="Helical" evidence="7">
    <location>
        <begin position="378"/>
        <end position="395"/>
    </location>
</feature>
<keyword evidence="3" id="KW-1003">Cell membrane</keyword>
<evidence type="ECO:0000256" key="3">
    <source>
        <dbReference type="ARBA" id="ARBA00022475"/>
    </source>
</evidence>
<protein>
    <recommendedName>
        <fullName evidence="2">Putative Na(+)/H(+) antiporter NhaA homolog</fullName>
    </recommendedName>
</protein>